<dbReference type="EMBL" id="PGOL01001357">
    <property type="protein sequence ID" value="PKI58557.1"/>
    <property type="molecule type" value="Genomic_DNA"/>
</dbReference>
<name>A0A2I0JQI6_PUNGR</name>
<keyword evidence="3" id="KW-1185">Reference proteome</keyword>
<evidence type="ECO:0000313" key="2">
    <source>
        <dbReference type="EMBL" id="PKI58557.1"/>
    </source>
</evidence>
<accession>A0A2I0JQI6</accession>
<gene>
    <name evidence="2" type="ORF">CRG98_021020</name>
</gene>
<proteinExistence type="predicted"/>
<sequence length="96" mass="10685">MNYRRKAGATRKVQRAMRGGRQTTNLGIVEVDTVALFITGSPKLQKSCARHELVTNTSRSPLRSRRSPSHHADPLSSWLPLLLAFGCSLHFLSSRV</sequence>
<evidence type="ECO:0000313" key="3">
    <source>
        <dbReference type="Proteomes" id="UP000233551"/>
    </source>
</evidence>
<feature type="region of interest" description="Disordered" evidence="1">
    <location>
        <begin position="49"/>
        <end position="74"/>
    </location>
</feature>
<comment type="caution">
    <text evidence="2">The sequence shown here is derived from an EMBL/GenBank/DDBJ whole genome shotgun (WGS) entry which is preliminary data.</text>
</comment>
<dbReference type="AlphaFoldDB" id="A0A2I0JQI6"/>
<protein>
    <submittedName>
        <fullName evidence="2">Uncharacterized protein</fullName>
    </submittedName>
</protein>
<dbReference type="Proteomes" id="UP000233551">
    <property type="component" value="Unassembled WGS sequence"/>
</dbReference>
<reference evidence="2 3" key="1">
    <citation type="submission" date="2017-11" db="EMBL/GenBank/DDBJ databases">
        <title>De-novo sequencing of pomegranate (Punica granatum L.) genome.</title>
        <authorList>
            <person name="Akparov Z."/>
            <person name="Amiraslanov A."/>
            <person name="Hajiyeva S."/>
            <person name="Abbasov M."/>
            <person name="Kaur K."/>
            <person name="Hamwieh A."/>
            <person name="Solovyev V."/>
            <person name="Salamov A."/>
            <person name="Braich B."/>
            <person name="Kosarev P."/>
            <person name="Mahmoud A."/>
            <person name="Hajiyev E."/>
            <person name="Babayeva S."/>
            <person name="Izzatullayeva V."/>
            <person name="Mammadov A."/>
            <person name="Mammadov A."/>
            <person name="Sharifova S."/>
            <person name="Ojaghi J."/>
            <person name="Eynullazada K."/>
            <person name="Bayramov B."/>
            <person name="Abdulazimova A."/>
            <person name="Shahmuradov I."/>
        </authorList>
    </citation>
    <scope>NUCLEOTIDE SEQUENCE [LARGE SCALE GENOMIC DNA]</scope>
    <source>
        <strain evidence="3">cv. AG2017</strain>
        <tissue evidence="2">Leaf</tissue>
    </source>
</reference>
<evidence type="ECO:0000256" key="1">
    <source>
        <dbReference type="SAM" id="MobiDB-lite"/>
    </source>
</evidence>
<organism evidence="2 3">
    <name type="scientific">Punica granatum</name>
    <name type="common">Pomegranate</name>
    <dbReference type="NCBI Taxonomy" id="22663"/>
    <lineage>
        <taxon>Eukaryota</taxon>
        <taxon>Viridiplantae</taxon>
        <taxon>Streptophyta</taxon>
        <taxon>Embryophyta</taxon>
        <taxon>Tracheophyta</taxon>
        <taxon>Spermatophyta</taxon>
        <taxon>Magnoliopsida</taxon>
        <taxon>eudicotyledons</taxon>
        <taxon>Gunneridae</taxon>
        <taxon>Pentapetalae</taxon>
        <taxon>rosids</taxon>
        <taxon>malvids</taxon>
        <taxon>Myrtales</taxon>
        <taxon>Lythraceae</taxon>
        <taxon>Punica</taxon>
    </lineage>
</organism>